<dbReference type="Pfam" id="PF00486">
    <property type="entry name" value="Trans_reg_C"/>
    <property type="match status" value="1"/>
</dbReference>
<keyword evidence="3" id="KW-0805">Transcription regulation</keyword>
<evidence type="ECO:0000256" key="3">
    <source>
        <dbReference type="ARBA" id="ARBA00023015"/>
    </source>
</evidence>
<dbReference type="GO" id="GO:0005829">
    <property type="term" value="C:cytosol"/>
    <property type="evidence" value="ECO:0007669"/>
    <property type="project" value="TreeGrafter"/>
</dbReference>
<keyword evidence="4 6" id="KW-0238">DNA-binding</keyword>
<evidence type="ECO:0000256" key="6">
    <source>
        <dbReference type="PROSITE-ProRule" id="PRU01091"/>
    </source>
</evidence>
<dbReference type="SMART" id="SM00862">
    <property type="entry name" value="Trans_reg_C"/>
    <property type="match status" value="1"/>
</dbReference>
<dbReference type="InterPro" id="IPR016032">
    <property type="entry name" value="Sig_transdc_resp-reg_C-effctor"/>
</dbReference>
<dbReference type="CDD" id="cd00383">
    <property type="entry name" value="trans_reg_C"/>
    <property type="match status" value="1"/>
</dbReference>
<evidence type="ECO:0000256" key="4">
    <source>
        <dbReference type="ARBA" id="ARBA00023125"/>
    </source>
</evidence>
<dbReference type="InterPro" id="IPR039420">
    <property type="entry name" value="WalR-like"/>
</dbReference>
<dbReference type="AlphaFoldDB" id="A0A1Y0CC80"/>
<dbReference type="Gene3D" id="1.10.10.10">
    <property type="entry name" value="Winged helix-like DNA-binding domain superfamily/Winged helix DNA-binding domain"/>
    <property type="match status" value="1"/>
</dbReference>
<dbReference type="EMBL" id="CP020809">
    <property type="protein sequence ID" value="ART72878.1"/>
    <property type="molecule type" value="Genomic_DNA"/>
</dbReference>
<dbReference type="PANTHER" id="PTHR48111">
    <property type="entry name" value="REGULATOR OF RPOS"/>
    <property type="match status" value="1"/>
</dbReference>
<dbReference type="OrthoDB" id="8927943at2"/>
<evidence type="ECO:0000313" key="8">
    <source>
        <dbReference type="EMBL" id="ART72878.1"/>
    </source>
</evidence>
<evidence type="ECO:0000256" key="5">
    <source>
        <dbReference type="ARBA" id="ARBA00023163"/>
    </source>
</evidence>
<evidence type="ECO:0000259" key="7">
    <source>
        <dbReference type="PROSITE" id="PS51755"/>
    </source>
</evidence>
<feature type="domain" description="OmpR/PhoB-type" evidence="7">
    <location>
        <begin position="117"/>
        <end position="216"/>
    </location>
</feature>
<dbReference type="PROSITE" id="PS51755">
    <property type="entry name" value="OMPR_PHOB"/>
    <property type="match status" value="1"/>
</dbReference>
<keyword evidence="1" id="KW-0597">Phosphoprotein</keyword>
<organism evidence="8 9">
    <name type="scientific">Mycobacterium dioxanotrophicus</name>
    <dbReference type="NCBI Taxonomy" id="482462"/>
    <lineage>
        <taxon>Bacteria</taxon>
        <taxon>Bacillati</taxon>
        <taxon>Actinomycetota</taxon>
        <taxon>Actinomycetes</taxon>
        <taxon>Mycobacteriales</taxon>
        <taxon>Mycobacteriaceae</taxon>
        <taxon>Mycobacterium</taxon>
    </lineage>
</organism>
<dbReference type="SUPFAM" id="SSF46894">
    <property type="entry name" value="C-terminal effector domain of the bipartite response regulators"/>
    <property type="match status" value="1"/>
</dbReference>
<proteinExistence type="predicted"/>
<keyword evidence="2" id="KW-0902">Two-component regulatory system</keyword>
<dbReference type="Proteomes" id="UP000195331">
    <property type="component" value="Chromosome"/>
</dbReference>
<keyword evidence="9" id="KW-1185">Reference proteome</keyword>
<dbReference type="InterPro" id="IPR001867">
    <property type="entry name" value="OmpR/PhoB-type_DNA-bd"/>
</dbReference>
<dbReference type="GO" id="GO:0000976">
    <property type="term" value="F:transcription cis-regulatory region binding"/>
    <property type="evidence" value="ECO:0007669"/>
    <property type="project" value="TreeGrafter"/>
</dbReference>
<dbReference type="KEGG" id="mdx:BTO20_33825"/>
<dbReference type="GO" id="GO:0032993">
    <property type="term" value="C:protein-DNA complex"/>
    <property type="evidence" value="ECO:0007669"/>
    <property type="project" value="TreeGrafter"/>
</dbReference>
<keyword evidence="5" id="KW-0804">Transcription</keyword>
<feature type="DNA-binding region" description="OmpR/PhoB-type" evidence="6">
    <location>
        <begin position="117"/>
        <end position="216"/>
    </location>
</feature>
<evidence type="ECO:0000256" key="1">
    <source>
        <dbReference type="ARBA" id="ARBA00022553"/>
    </source>
</evidence>
<sequence length="220" mass="24461">MRDVHAAPRVLVVDDAGGWVQGILAELRRHRMPVLVVPEGPATWDLTHHFQPRVIILSAFSRQCAAWQTGDAHVIEVDTDSPTDTALTGADIATLAWRPDNANYPIQTVRASGRHPFGRQIFGPLCIDTVRRHVSVAHVEIRLTRTQFDILAALARRAGEVVSRPELMTEVWGPQRTGSPGLLDVHIGKLRKRLGDDPTRPMLILTVRGRGFRLAPEGWH</sequence>
<evidence type="ECO:0000313" key="9">
    <source>
        <dbReference type="Proteomes" id="UP000195331"/>
    </source>
</evidence>
<evidence type="ECO:0000256" key="2">
    <source>
        <dbReference type="ARBA" id="ARBA00023012"/>
    </source>
</evidence>
<dbReference type="RefSeq" id="WP_087080574.1">
    <property type="nucleotide sequence ID" value="NZ_CP020809.1"/>
</dbReference>
<dbReference type="InterPro" id="IPR036388">
    <property type="entry name" value="WH-like_DNA-bd_sf"/>
</dbReference>
<gene>
    <name evidence="8" type="ORF">BTO20_33825</name>
</gene>
<reference evidence="8 9" key="1">
    <citation type="submission" date="2017-04" db="EMBL/GenBank/DDBJ databases">
        <title>Whole Genome Sequence of 1,4-Dioxane Degrading Bacterium Mycobacterium dioxanotrophicus PH-06.</title>
        <authorList>
            <person name="He Y."/>
        </authorList>
    </citation>
    <scope>NUCLEOTIDE SEQUENCE [LARGE SCALE GENOMIC DNA]</scope>
    <source>
        <strain evidence="8 9">PH-06</strain>
    </source>
</reference>
<accession>A0A1Y0CC80</accession>
<dbReference type="GO" id="GO:0000156">
    <property type="term" value="F:phosphorelay response regulator activity"/>
    <property type="evidence" value="ECO:0007669"/>
    <property type="project" value="TreeGrafter"/>
</dbReference>
<dbReference type="PANTHER" id="PTHR48111:SF1">
    <property type="entry name" value="TWO-COMPONENT RESPONSE REGULATOR ORR33"/>
    <property type="match status" value="1"/>
</dbReference>
<name>A0A1Y0CC80_9MYCO</name>
<dbReference type="GO" id="GO:0006355">
    <property type="term" value="P:regulation of DNA-templated transcription"/>
    <property type="evidence" value="ECO:0007669"/>
    <property type="project" value="InterPro"/>
</dbReference>
<protein>
    <recommendedName>
        <fullName evidence="7">OmpR/PhoB-type domain-containing protein</fullName>
    </recommendedName>
</protein>